<evidence type="ECO:0000313" key="14">
    <source>
        <dbReference type="EMBL" id="MCP8939659.1"/>
    </source>
</evidence>
<comment type="subcellular location">
    <subcellularLocation>
        <location evidence="12">Cell inner membrane</location>
        <topology evidence="12">Multi-pass membrane protein</topology>
    </subcellularLocation>
    <subcellularLocation>
        <location evidence="1 11">Cell membrane</location>
        <topology evidence="1 11">Multi-pass membrane protein</topology>
    </subcellularLocation>
</comment>
<dbReference type="InterPro" id="IPR035906">
    <property type="entry name" value="MetI-like_sf"/>
</dbReference>
<accession>A0ABT1LDT8</accession>
<evidence type="ECO:0000256" key="8">
    <source>
        <dbReference type="ARBA" id="ARBA00022989"/>
    </source>
</evidence>
<feature type="transmembrane region" description="Helical" evidence="11">
    <location>
        <begin position="141"/>
        <end position="162"/>
    </location>
</feature>
<dbReference type="PROSITE" id="PS50928">
    <property type="entry name" value="ABC_TM1"/>
    <property type="match status" value="1"/>
</dbReference>
<organism evidence="14 15">
    <name type="scientific">Alsobacter ponti</name>
    <dbReference type="NCBI Taxonomy" id="2962936"/>
    <lineage>
        <taxon>Bacteria</taxon>
        <taxon>Pseudomonadati</taxon>
        <taxon>Pseudomonadota</taxon>
        <taxon>Alphaproteobacteria</taxon>
        <taxon>Hyphomicrobiales</taxon>
        <taxon>Alsobacteraceae</taxon>
        <taxon>Alsobacter</taxon>
    </lineage>
</organism>
<evidence type="ECO:0000256" key="10">
    <source>
        <dbReference type="ARBA" id="ARBA00037054"/>
    </source>
</evidence>
<sequence>MRASIQGRFGDRLILVAVVALAICWLAPIFWVIGLSFKPNDVIMKTTGGLLSPPFTLKNYTDIIATSAVFGWMLNSAIVATGQTLLTLALSTLAGYGFARTDFPGKRLVFVAVLAGLAVPEQAIIVPLHTMFAEANLHNTYFGLIAPRLAVPFGVFLMTQYFRGIPAEIEEAAMLDNASRFKIFLRIVLPLSIPAQATLGIYTFLHAWNEYFWPLVSATKPEMYTLTIGLAATQTNFAQTEGIGFLMAQAVFAGLPVLILYLFFQRHIVTAVSGGFAK</sequence>
<dbReference type="InterPro" id="IPR000515">
    <property type="entry name" value="MetI-like"/>
</dbReference>
<gene>
    <name evidence="12" type="primary">ugpE</name>
    <name evidence="14" type="ORF">NK718_14115</name>
</gene>
<keyword evidence="12" id="KW-0997">Cell inner membrane</keyword>
<name>A0ABT1LDT8_9HYPH</name>
<evidence type="ECO:0000256" key="9">
    <source>
        <dbReference type="ARBA" id="ARBA00023136"/>
    </source>
</evidence>
<feature type="transmembrane region" description="Helical" evidence="11">
    <location>
        <begin position="12"/>
        <end position="34"/>
    </location>
</feature>
<dbReference type="Proteomes" id="UP001205890">
    <property type="component" value="Unassembled WGS sequence"/>
</dbReference>
<proteinExistence type="inferred from homology"/>
<evidence type="ECO:0000256" key="4">
    <source>
        <dbReference type="ARBA" id="ARBA00020515"/>
    </source>
</evidence>
<feature type="transmembrane region" description="Helical" evidence="11">
    <location>
        <begin position="243"/>
        <end position="264"/>
    </location>
</feature>
<evidence type="ECO:0000256" key="5">
    <source>
        <dbReference type="ARBA" id="ARBA00022448"/>
    </source>
</evidence>
<evidence type="ECO:0000256" key="11">
    <source>
        <dbReference type="RuleBase" id="RU363032"/>
    </source>
</evidence>
<evidence type="ECO:0000313" key="15">
    <source>
        <dbReference type="Proteomes" id="UP001205890"/>
    </source>
</evidence>
<dbReference type="PANTHER" id="PTHR43744:SF8">
    <property type="entry name" value="SN-GLYCEROL-3-PHOSPHATE TRANSPORT SYSTEM PERMEASE PROTEIN UGPE"/>
    <property type="match status" value="1"/>
</dbReference>
<evidence type="ECO:0000256" key="1">
    <source>
        <dbReference type="ARBA" id="ARBA00004651"/>
    </source>
</evidence>
<feature type="transmembrane region" description="Helical" evidence="11">
    <location>
        <begin position="77"/>
        <end position="96"/>
    </location>
</feature>
<dbReference type="Pfam" id="PF00528">
    <property type="entry name" value="BPD_transp_1"/>
    <property type="match status" value="1"/>
</dbReference>
<evidence type="ECO:0000256" key="6">
    <source>
        <dbReference type="ARBA" id="ARBA00022475"/>
    </source>
</evidence>
<evidence type="ECO:0000256" key="7">
    <source>
        <dbReference type="ARBA" id="ARBA00022692"/>
    </source>
</evidence>
<evidence type="ECO:0000259" key="13">
    <source>
        <dbReference type="PROSITE" id="PS50928"/>
    </source>
</evidence>
<protein>
    <recommendedName>
        <fullName evidence="4 12">sn-glycerol-3-phosphate transport system permease protein UgpE</fullName>
    </recommendedName>
</protein>
<evidence type="ECO:0000256" key="12">
    <source>
        <dbReference type="RuleBase" id="RU363056"/>
    </source>
</evidence>
<dbReference type="RefSeq" id="WP_254743489.1">
    <property type="nucleotide sequence ID" value="NZ_JANCLU010000013.1"/>
</dbReference>
<keyword evidence="7 11" id="KW-0812">Transmembrane</keyword>
<dbReference type="SUPFAM" id="SSF161098">
    <property type="entry name" value="MetI-like"/>
    <property type="match status" value="1"/>
</dbReference>
<comment type="function">
    <text evidence="10 12">Part of the ABC transporter complex UgpBAEC involved in sn-glycerol-3-phosphate (G3P) import. Probably responsible for the translocation of the substrate across the membrane.</text>
</comment>
<dbReference type="PANTHER" id="PTHR43744">
    <property type="entry name" value="ABC TRANSPORTER PERMEASE PROTEIN MG189-RELATED-RELATED"/>
    <property type="match status" value="1"/>
</dbReference>
<keyword evidence="5 11" id="KW-0813">Transport</keyword>
<comment type="similarity">
    <text evidence="2 11">Belongs to the binding-protein-dependent transport system permease family.</text>
</comment>
<keyword evidence="15" id="KW-1185">Reference proteome</keyword>
<keyword evidence="8 11" id="KW-1133">Transmembrane helix</keyword>
<evidence type="ECO:0000256" key="3">
    <source>
        <dbReference type="ARBA" id="ARBA00011557"/>
    </source>
</evidence>
<dbReference type="CDD" id="cd06261">
    <property type="entry name" value="TM_PBP2"/>
    <property type="match status" value="1"/>
</dbReference>
<keyword evidence="9 11" id="KW-0472">Membrane</keyword>
<dbReference type="Gene3D" id="1.10.3720.10">
    <property type="entry name" value="MetI-like"/>
    <property type="match status" value="1"/>
</dbReference>
<feature type="domain" description="ABC transmembrane type-1" evidence="13">
    <location>
        <begin position="73"/>
        <end position="264"/>
    </location>
</feature>
<comment type="subunit">
    <text evidence="3 12">The complex is composed of two ATP-binding proteins (UgpC), two transmembrane proteins (UgpA and UgpE) and a solute-binding protein (UgpB).</text>
</comment>
<comment type="caution">
    <text evidence="14">The sequence shown here is derived from an EMBL/GenBank/DDBJ whole genome shotgun (WGS) entry which is preliminary data.</text>
</comment>
<feature type="transmembrane region" description="Helical" evidence="11">
    <location>
        <begin position="108"/>
        <end position="129"/>
    </location>
</feature>
<feature type="transmembrane region" description="Helical" evidence="11">
    <location>
        <begin position="183"/>
        <end position="205"/>
    </location>
</feature>
<evidence type="ECO:0000256" key="2">
    <source>
        <dbReference type="ARBA" id="ARBA00009306"/>
    </source>
</evidence>
<reference evidence="14 15" key="1">
    <citation type="submission" date="2022-07" db="EMBL/GenBank/DDBJ databases">
        <authorList>
            <person name="Li W.-J."/>
            <person name="Deng Q.-Q."/>
        </authorList>
    </citation>
    <scope>NUCLEOTIDE SEQUENCE [LARGE SCALE GENOMIC DNA]</scope>
    <source>
        <strain evidence="14 15">SYSU M60028</strain>
    </source>
</reference>
<dbReference type="EMBL" id="JANCLU010000013">
    <property type="protein sequence ID" value="MCP8939659.1"/>
    <property type="molecule type" value="Genomic_DNA"/>
</dbReference>
<keyword evidence="6 12" id="KW-1003">Cell membrane</keyword>